<dbReference type="RefSeq" id="WP_169295341.1">
    <property type="nucleotide sequence ID" value="NZ_JAHSPR010000009.1"/>
</dbReference>
<evidence type="ECO:0000313" key="4">
    <source>
        <dbReference type="Proteomes" id="UP000722165"/>
    </source>
</evidence>
<dbReference type="InterPro" id="IPR050272">
    <property type="entry name" value="Isochorismatase-like_hydrls"/>
</dbReference>
<dbReference type="InterPro" id="IPR000868">
    <property type="entry name" value="Isochorismatase-like_dom"/>
</dbReference>
<evidence type="ECO:0000259" key="2">
    <source>
        <dbReference type="Pfam" id="PF00857"/>
    </source>
</evidence>
<dbReference type="EMBL" id="JAHSPR010000009">
    <property type="protein sequence ID" value="MBV4397871.1"/>
    <property type="molecule type" value="Genomic_DNA"/>
</dbReference>
<sequence>MSDLDIFKTQNFGSRLGFGKKSALLIIDFQVGFSKSDVLGGYNINDAIANTAILLKTARENNVPVAHVRVATECDGSDFLTFALKVPAMKALTPDAPDAQFVDSVKPAPGEFVTLKKHSSAFFGTNLASWLAFKGVDTLFITGCTTSGCVRASVNDASAYGLRPMVVVDCVGDRAQGPHESSLFDMGQKYADLLSLEETIAHFARETECAEA</sequence>
<proteinExistence type="predicted"/>
<keyword evidence="4" id="KW-1185">Reference proteome</keyword>
<dbReference type="SUPFAM" id="SSF52499">
    <property type="entry name" value="Isochorismatase-like hydrolases"/>
    <property type="match status" value="1"/>
</dbReference>
<gene>
    <name evidence="3" type="ORF">KU392_11505</name>
</gene>
<comment type="caution">
    <text evidence="3">The sequence shown here is derived from an EMBL/GenBank/DDBJ whole genome shotgun (WGS) entry which is preliminary data.</text>
</comment>
<accession>A0ABS6NRP6</accession>
<reference evidence="3 4" key="1">
    <citation type="submission" date="2021-06" db="EMBL/GenBank/DDBJ databases">
        <authorList>
            <person name="Lu T."/>
            <person name="Wang Q."/>
            <person name="Han X."/>
        </authorList>
    </citation>
    <scope>NUCLEOTIDE SEQUENCE [LARGE SCALE GENOMIC DNA]</scope>
    <source>
        <strain evidence="3 4">LAM0050</strain>
    </source>
</reference>
<dbReference type="Pfam" id="PF00857">
    <property type="entry name" value="Isochorismatase"/>
    <property type="match status" value="1"/>
</dbReference>
<dbReference type="InterPro" id="IPR036380">
    <property type="entry name" value="Isochorismatase-like_sf"/>
</dbReference>
<name>A0ABS6NRP6_9BURK</name>
<evidence type="ECO:0000313" key="3">
    <source>
        <dbReference type="EMBL" id="MBV4397871.1"/>
    </source>
</evidence>
<dbReference type="Gene3D" id="3.40.50.850">
    <property type="entry name" value="Isochorismatase-like"/>
    <property type="match status" value="1"/>
</dbReference>
<dbReference type="PANTHER" id="PTHR43540">
    <property type="entry name" value="PEROXYUREIDOACRYLATE/UREIDOACRYLATE AMIDOHYDROLASE-RELATED"/>
    <property type="match status" value="1"/>
</dbReference>
<organism evidence="3 4">
    <name type="scientific">Advenella alkanexedens</name>
    <dbReference type="NCBI Taxonomy" id="1481665"/>
    <lineage>
        <taxon>Bacteria</taxon>
        <taxon>Pseudomonadati</taxon>
        <taxon>Pseudomonadota</taxon>
        <taxon>Betaproteobacteria</taxon>
        <taxon>Burkholderiales</taxon>
        <taxon>Alcaligenaceae</taxon>
    </lineage>
</organism>
<evidence type="ECO:0000256" key="1">
    <source>
        <dbReference type="ARBA" id="ARBA00022801"/>
    </source>
</evidence>
<dbReference type="PANTHER" id="PTHR43540:SF1">
    <property type="entry name" value="ISOCHORISMATASE HYDROLASE"/>
    <property type="match status" value="1"/>
</dbReference>
<keyword evidence="1" id="KW-0378">Hydrolase</keyword>
<feature type="domain" description="Isochorismatase-like" evidence="2">
    <location>
        <begin position="22"/>
        <end position="198"/>
    </location>
</feature>
<dbReference type="Proteomes" id="UP000722165">
    <property type="component" value="Unassembled WGS sequence"/>
</dbReference>
<protein>
    <submittedName>
        <fullName evidence="3">Isochorismatase family protein</fullName>
    </submittedName>
</protein>